<dbReference type="InterPro" id="IPR056116">
    <property type="entry name" value="DUF7699"/>
</dbReference>
<dbReference type="Pfam" id="PF24766">
    <property type="entry name" value="DUF7699"/>
    <property type="match status" value="1"/>
</dbReference>
<feature type="compositionally biased region" description="Low complexity" evidence="1">
    <location>
        <begin position="111"/>
        <end position="120"/>
    </location>
</feature>
<evidence type="ECO:0000313" key="4">
    <source>
        <dbReference type="Proteomes" id="UP000822688"/>
    </source>
</evidence>
<name>A0A8T0GT05_CERPU</name>
<feature type="domain" description="DUF7699" evidence="2">
    <location>
        <begin position="207"/>
        <end position="255"/>
    </location>
</feature>
<organism evidence="3 4">
    <name type="scientific">Ceratodon purpureus</name>
    <name type="common">Fire moss</name>
    <name type="synonym">Dicranum purpureum</name>
    <dbReference type="NCBI Taxonomy" id="3225"/>
    <lineage>
        <taxon>Eukaryota</taxon>
        <taxon>Viridiplantae</taxon>
        <taxon>Streptophyta</taxon>
        <taxon>Embryophyta</taxon>
        <taxon>Bryophyta</taxon>
        <taxon>Bryophytina</taxon>
        <taxon>Bryopsida</taxon>
        <taxon>Dicranidae</taxon>
        <taxon>Pseudoditrichales</taxon>
        <taxon>Ditrichaceae</taxon>
        <taxon>Ceratodon</taxon>
    </lineage>
</organism>
<accession>A0A8T0GT05</accession>
<dbReference type="PANTHER" id="PTHR35323:SF2">
    <property type="entry name" value="SAP DOMAIN-CONTAINING PROTEIN"/>
    <property type="match status" value="1"/>
</dbReference>
<dbReference type="PANTHER" id="PTHR35323">
    <property type="entry name" value="SAP DOMAIN-CONTAINING PROTEIN"/>
    <property type="match status" value="1"/>
</dbReference>
<evidence type="ECO:0000259" key="2">
    <source>
        <dbReference type="Pfam" id="PF24766"/>
    </source>
</evidence>
<keyword evidence="4" id="KW-1185">Reference proteome</keyword>
<dbReference type="OrthoDB" id="10530864at2759"/>
<protein>
    <recommendedName>
        <fullName evidence="2">DUF7699 domain-containing protein</fullName>
    </recommendedName>
</protein>
<feature type="region of interest" description="Disordered" evidence="1">
    <location>
        <begin position="103"/>
        <end position="124"/>
    </location>
</feature>
<comment type="caution">
    <text evidence="3">The sequence shown here is derived from an EMBL/GenBank/DDBJ whole genome shotgun (WGS) entry which is preliminary data.</text>
</comment>
<sequence length="303" mass="35081">MSELYLEELRYQLGEDPEPWIEKMQRVQEVYAYDDAKMVLLAEMCMKKPTSDFVHQFSRNDIQAVYTGYRRLYELCKRVDTERAFKWALLHVRCAGRHNPKNGLPEVKLKSSSSSSSSSSPAEAISVTGKDEMVRFPEYSFPIPCEFGDFCINDVIKFDQTLVYSHVSSRRGTVSKPYKRTVVGRVAYKAEGVELTASMRNDSLRMSESFSQSDEEPTYTIEVYWSRGVKPVPTSEPFIIKAHNLELLNPVRQRWGNEQNRVREMEKLKGHLGTGRTRCRNILKSIRTIDTGRRPEYCTKLDF</sequence>
<reference evidence="3" key="1">
    <citation type="submission" date="2020-06" db="EMBL/GenBank/DDBJ databases">
        <title>WGS assembly of Ceratodon purpureus strain R40.</title>
        <authorList>
            <person name="Carey S.B."/>
            <person name="Jenkins J."/>
            <person name="Shu S."/>
            <person name="Lovell J.T."/>
            <person name="Sreedasyam A."/>
            <person name="Maumus F."/>
            <person name="Tiley G.P."/>
            <person name="Fernandez-Pozo N."/>
            <person name="Barry K."/>
            <person name="Chen C."/>
            <person name="Wang M."/>
            <person name="Lipzen A."/>
            <person name="Daum C."/>
            <person name="Saski C.A."/>
            <person name="Payton A.C."/>
            <person name="Mcbreen J.C."/>
            <person name="Conrad R.E."/>
            <person name="Kollar L.M."/>
            <person name="Olsson S."/>
            <person name="Huttunen S."/>
            <person name="Landis J.B."/>
            <person name="Wickett N.J."/>
            <person name="Johnson M.G."/>
            <person name="Rensing S.A."/>
            <person name="Grimwood J."/>
            <person name="Schmutz J."/>
            <person name="Mcdaniel S.F."/>
        </authorList>
    </citation>
    <scope>NUCLEOTIDE SEQUENCE</scope>
    <source>
        <strain evidence="3">R40</strain>
    </source>
</reference>
<dbReference type="AlphaFoldDB" id="A0A8T0GT05"/>
<dbReference type="EMBL" id="CM026430">
    <property type="protein sequence ID" value="KAG0561294.1"/>
    <property type="molecule type" value="Genomic_DNA"/>
</dbReference>
<evidence type="ECO:0000256" key="1">
    <source>
        <dbReference type="SAM" id="MobiDB-lite"/>
    </source>
</evidence>
<evidence type="ECO:0000313" key="3">
    <source>
        <dbReference type="EMBL" id="KAG0561294.1"/>
    </source>
</evidence>
<proteinExistence type="predicted"/>
<dbReference type="Proteomes" id="UP000822688">
    <property type="component" value="Chromosome 9"/>
</dbReference>
<gene>
    <name evidence="3" type="ORF">KC19_9G052600</name>
</gene>